<feature type="region of interest" description="Disordered" evidence="1">
    <location>
        <begin position="1"/>
        <end position="35"/>
    </location>
</feature>
<dbReference type="RefSeq" id="WP_207333163.1">
    <property type="nucleotide sequence ID" value="NZ_JAFMYW010000025.1"/>
</dbReference>
<dbReference type="InterPro" id="IPR052967">
    <property type="entry name" value="Stress_Response_Assoc"/>
</dbReference>
<proteinExistence type="predicted"/>
<protein>
    <submittedName>
        <fullName evidence="3">YsnF/AvaK domain-containing protein</fullName>
    </submittedName>
</protein>
<evidence type="ECO:0000259" key="2">
    <source>
        <dbReference type="Pfam" id="PF09557"/>
    </source>
</evidence>
<organism evidence="3 4">
    <name type="scientific">Fibrella forsythiae</name>
    <dbReference type="NCBI Taxonomy" id="2817061"/>
    <lineage>
        <taxon>Bacteria</taxon>
        <taxon>Pseudomonadati</taxon>
        <taxon>Bacteroidota</taxon>
        <taxon>Cytophagia</taxon>
        <taxon>Cytophagales</taxon>
        <taxon>Spirosomataceae</taxon>
        <taxon>Fibrella</taxon>
    </lineage>
</organism>
<keyword evidence="4" id="KW-1185">Reference proteome</keyword>
<dbReference type="PANTHER" id="PTHR38463:SF1">
    <property type="entry name" value="STRESS RESPONSE PROTEIN YSNF"/>
    <property type="match status" value="1"/>
</dbReference>
<accession>A0ABS3JT77</accession>
<comment type="caution">
    <text evidence="3">The sequence shown here is derived from an EMBL/GenBank/DDBJ whole genome shotgun (WGS) entry which is preliminary data.</text>
</comment>
<dbReference type="InterPro" id="IPR019060">
    <property type="entry name" value="DUF2382"/>
</dbReference>
<dbReference type="Proteomes" id="UP000664628">
    <property type="component" value="Unassembled WGS sequence"/>
</dbReference>
<dbReference type="Pfam" id="PF09557">
    <property type="entry name" value="DUF2382"/>
    <property type="match status" value="1"/>
</dbReference>
<evidence type="ECO:0000313" key="4">
    <source>
        <dbReference type="Proteomes" id="UP000664628"/>
    </source>
</evidence>
<gene>
    <name evidence="3" type="ORF">J2I46_31860</name>
</gene>
<feature type="domain" description="DUF2382" evidence="2">
    <location>
        <begin position="41"/>
        <end position="151"/>
    </location>
</feature>
<dbReference type="PANTHER" id="PTHR38463">
    <property type="entry name" value="STRESS RESPONSE PROTEIN YSNF"/>
    <property type="match status" value="1"/>
</dbReference>
<dbReference type="EMBL" id="JAFMYW010000025">
    <property type="protein sequence ID" value="MBO0953211.1"/>
    <property type="molecule type" value="Genomic_DNA"/>
</dbReference>
<evidence type="ECO:0000256" key="1">
    <source>
        <dbReference type="SAM" id="MobiDB-lite"/>
    </source>
</evidence>
<reference evidence="3 4" key="1">
    <citation type="submission" date="2021-03" db="EMBL/GenBank/DDBJ databases">
        <title>Fibrella sp. HMF5405 genome sequencing and assembly.</title>
        <authorList>
            <person name="Kang H."/>
            <person name="Kim H."/>
            <person name="Bae S."/>
            <person name="Joh K."/>
        </authorList>
    </citation>
    <scope>NUCLEOTIDE SEQUENCE [LARGE SCALE GENOMIC DNA]</scope>
    <source>
        <strain evidence="3 4">HMF5405</strain>
    </source>
</reference>
<name>A0ABS3JT77_9BACT</name>
<evidence type="ECO:0000313" key="3">
    <source>
        <dbReference type="EMBL" id="MBO0953211.1"/>
    </source>
</evidence>
<sequence>MNHSSPEASRSDRPATPISERVADELPPTTSDSVTEPMMIIPLMEEQLTVSKQIIETDRVRLTKAVHQREQTITVPLLADQIQIERVVMDQVVTAIPATRQEGDTTIYSVLQEEMVWQKQLRLIEEIRVTRRVMSSEQSQTIALRREQITVERRTGPLTERSDSPGESSL</sequence>